<sequence>MTAVRTNHEHKSTSIRTFFAHRNVFVTGGTGFLGAVLIESILSTSPDVGNIYVLVRDKYGSNANTRIQRLIAKPIFKAHSEDALKKIVPVIGELSEKNFGIKDDEYERLKQSVNILYHCAATIKFNTHLKSAIIINLIGTYRTIEFAKSLKNLVSYVYLSTAFCNSNQENFIEDKVYASEQDPYEMMKLVQDDELWARDSEEELNAFIGNHPNTYTFTKQLAENLILKELAGLPAGIVRPSVVYGTYKDPLPGWVGNANSGHLGLLVGFVKGLFRTICGNPDALIDIIPCDYVINAAITMGWYVGTRKLDSIEVIHSTSGERNPLNISKFCEVLNESAPKNPCDSIVWMPQAKIRNGLRYEMFVYLFHLIPAMILLIPETILHRPSRKTYVWRDFVTSQRLLTTPVFCFSAFTYMQLFHKGSKVFNYFINKNFQYSFKNALRIMGEMHPDDVDRYQFDAKNCDFTKLMEGCLLGIRRYYFHESYNTTMWHRAMYQLFKLLHYIGWIFILAIIYFLVLPLAVNLKLTFAIASSIWLFLIWL</sequence>
<feature type="domain" description="Thioester reductase (TE)" evidence="6">
    <location>
        <begin position="26"/>
        <end position="296"/>
    </location>
</feature>
<accession>A0A9Q0NH35</accession>
<name>A0A9Q0NH35_9DIPT</name>
<feature type="transmembrane region" description="Helical" evidence="4">
    <location>
        <begin position="499"/>
        <end position="516"/>
    </location>
</feature>
<dbReference type="SUPFAM" id="SSF51735">
    <property type="entry name" value="NAD(P)-binding Rossmann-fold domains"/>
    <property type="match status" value="1"/>
</dbReference>
<dbReference type="InterPro" id="IPR026055">
    <property type="entry name" value="FAR"/>
</dbReference>
<dbReference type="PANTHER" id="PTHR11011:SF116">
    <property type="entry name" value="FATTY ACYL-COA REDUCTASE CG5065-RELATED"/>
    <property type="match status" value="1"/>
</dbReference>
<dbReference type="InterPro" id="IPR013120">
    <property type="entry name" value="FAR_NAD-bd"/>
</dbReference>
<dbReference type="PANTHER" id="PTHR11011">
    <property type="entry name" value="MALE STERILITY PROTEIN 2-RELATED"/>
    <property type="match status" value="1"/>
</dbReference>
<evidence type="ECO:0000256" key="3">
    <source>
        <dbReference type="ARBA" id="ARBA00023098"/>
    </source>
</evidence>
<keyword evidence="4" id="KW-0521">NADP</keyword>
<evidence type="ECO:0000256" key="4">
    <source>
        <dbReference type="RuleBase" id="RU363097"/>
    </source>
</evidence>
<feature type="transmembrane region" description="Helical" evidence="4">
    <location>
        <begin position="363"/>
        <end position="381"/>
    </location>
</feature>
<evidence type="ECO:0000256" key="1">
    <source>
        <dbReference type="ARBA" id="ARBA00005928"/>
    </source>
</evidence>
<comment type="caution">
    <text evidence="7">The sequence shown here is derived from an EMBL/GenBank/DDBJ whole genome shotgun (WGS) entry which is preliminary data.</text>
</comment>
<dbReference type="InterPro" id="IPR036291">
    <property type="entry name" value="NAD(P)-bd_dom_sf"/>
</dbReference>
<evidence type="ECO:0000313" key="7">
    <source>
        <dbReference type="EMBL" id="KAJ6649354.1"/>
    </source>
</evidence>
<dbReference type="GO" id="GO:0102965">
    <property type="term" value="F:alcohol-forming long-chain fatty acyl-CoA reductase activity"/>
    <property type="evidence" value="ECO:0007669"/>
    <property type="project" value="UniProtKB-EC"/>
</dbReference>
<dbReference type="OrthoDB" id="429813at2759"/>
<dbReference type="Proteomes" id="UP001151699">
    <property type="component" value="Chromosome A"/>
</dbReference>
<dbReference type="EC" id="1.2.1.84" evidence="4"/>
<proteinExistence type="inferred from homology"/>
<dbReference type="AlphaFoldDB" id="A0A9Q0NH35"/>
<keyword evidence="4" id="KW-0812">Transmembrane</keyword>
<dbReference type="InterPro" id="IPR033640">
    <property type="entry name" value="FAR_C"/>
</dbReference>
<evidence type="ECO:0000313" key="8">
    <source>
        <dbReference type="Proteomes" id="UP001151699"/>
    </source>
</evidence>
<dbReference type="Pfam" id="PF07993">
    <property type="entry name" value="NAD_binding_4"/>
    <property type="match status" value="1"/>
</dbReference>
<dbReference type="Gene3D" id="3.40.50.720">
    <property type="entry name" value="NAD(P)-binding Rossmann-like Domain"/>
    <property type="match status" value="1"/>
</dbReference>
<gene>
    <name evidence="7" type="ORF">Bhyg_04588</name>
</gene>
<keyword evidence="8" id="KW-1185">Reference proteome</keyword>
<dbReference type="GO" id="GO:0005777">
    <property type="term" value="C:peroxisome"/>
    <property type="evidence" value="ECO:0007669"/>
    <property type="project" value="TreeGrafter"/>
</dbReference>
<evidence type="ECO:0000259" key="5">
    <source>
        <dbReference type="Pfam" id="PF03015"/>
    </source>
</evidence>
<organism evidence="7 8">
    <name type="scientific">Pseudolycoriella hygida</name>
    <dbReference type="NCBI Taxonomy" id="35572"/>
    <lineage>
        <taxon>Eukaryota</taxon>
        <taxon>Metazoa</taxon>
        <taxon>Ecdysozoa</taxon>
        <taxon>Arthropoda</taxon>
        <taxon>Hexapoda</taxon>
        <taxon>Insecta</taxon>
        <taxon>Pterygota</taxon>
        <taxon>Neoptera</taxon>
        <taxon>Endopterygota</taxon>
        <taxon>Diptera</taxon>
        <taxon>Nematocera</taxon>
        <taxon>Sciaroidea</taxon>
        <taxon>Sciaridae</taxon>
        <taxon>Pseudolycoriella</taxon>
    </lineage>
</organism>
<keyword evidence="3 4" id="KW-0443">Lipid metabolism</keyword>
<evidence type="ECO:0000256" key="2">
    <source>
        <dbReference type="ARBA" id="ARBA00022516"/>
    </source>
</evidence>
<keyword evidence="4" id="KW-1133">Transmembrane helix</keyword>
<protein>
    <recommendedName>
        <fullName evidence="4">Fatty acyl-CoA reductase</fullName>
        <ecNumber evidence="4">1.2.1.84</ecNumber>
    </recommendedName>
</protein>
<dbReference type="EMBL" id="WJQU01000001">
    <property type="protein sequence ID" value="KAJ6649354.1"/>
    <property type="molecule type" value="Genomic_DNA"/>
</dbReference>
<feature type="transmembrane region" description="Helical" evidence="4">
    <location>
        <begin position="401"/>
        <end position="418"/>
    </location>
</feature>
<feature type="domain" description="Fatty acyl-CoA reductase C-terminal" evidence="5">
    <location>
        <begin position="414"/>
        <end position="482"/>
    </location>
</feature>
<keyword evidence="2 4" id="KW-0444">Lipid biosynthesis</keyword>
<keyword evidence="4" id="KW-0560">Oxidoreductase</keyword>
<dbReference type="Pfam" id="PF03015">
    <property type="entry name" value="Sterile"/>
    <property type="match status" value="1"/>
</dbReference>
<dbReference type="GO" id="GO:0035336">
    <property type="term" value="P:long-chain fatty-acyl-CoA metabolic process"/>
    <property type="evidence" value="ECO:0007669"/>
    <property type="project" value="TreeGrafter"/>
</dbReference>
<evidence type="ECO:0000259" key="6">
    <source>
        <dbReference type="Pfam" id="PF07993"/>
    </source>
</evidence>
<dbReference type="CDD" id="cd05236">
    <property type="entry name" value="FAR-N_SDR_e"/>
    <property type="match status" value="1"/>
</dbReference>
<reference evidence="7" key="1">
    <citation type="submission" date="2022-07" db="EMBL/GenBank/DDBJ databases">
        <authorList>
            <person name="Trinca V."/>
            <person name="Uliana J.V.C."/>
            <person name="Torres T.T."/>
            <person name="Ward R.J."/>
            <person name="Monesi N."/>
        </authorList>
    </citation>
    <scope>NUCLEOTIDE SEQUENCE</scope>
    <source>
        <strain evidence="7">HSMRA1968</strain>
        <tissue evidence="7">Whole embryos</tissue>
    </source>
</reference>
<keyword evidence="4" id="KW-0472">Membrane</keyword>
<comment type="similarity">
    <text evidence="1 4">Belongs to the fatty acyl-CoA reductase family.</text>
</comment>
<comment type="function">
    <text evidence="4">Catalyzes the reduction of fatty acyl-CoA to fatty alcohols.</text>
</comment>
<dbReference type="GO" id="GO:0080019">
    <property type="term" value="F:alcohol-forming very long-chain fatty acyl-CoA reductase activity"/>
    <property type="evidence" value="ECO:0007669"/>
    <property type="project" value="InterPro"/>
</dbReference>
<comment type="catalytic activity">
    <reaction evidence="4">
        <text>a long-chain fatty acyl-CoA + 2 NADPH + 2 H(+) = a long-chain primary fatty alcohol + 2 NADP(+) + CoA</text>
        <dbReference type="Rhea" id="RHEA:52716"/>
        <dbReference type="ChEBI" id="CHEBI:15378"/>
        <dbReference type="ChEBI" id="CHEBI:57287"/>
        <dbReference type="ChEBI" id="CHEBI:57783"/>
        <dbReference type="ChEBI" id="CHEBI:58349"/>
        <dbReference type="ChEBI" id="CHEBI:77396"/>
        <dbReference type="ChEBI" id="CHEBI:83139"/>
        <dbReference type="EC" id="1.2.1.84"/>
    </reaction>
</comment>